<dbReference type="GO" id="GO:0016020">
    <property type="term" value="C:membrane"/>
    <property type="evidence" value="ECO:0007669"/>
    <property type="project" value="UniProtKB-SubCell"/>
</dbReference>
<dbReference type="InterPro" id="IPR000537">
    <property type="entry name" value="UbiA_prenyltransferase"/>
</dbReference>
<keyword evidence="6 9" id="KW-0812">Transmembrane</keyword>
<gene>
    <name evidence="10" type="ORF">ENE75_20035</name>
</gene>
<keyword evidence="11" id="KW-1185">Reference proteome</keyword>
<evidence type="ECO:0000256" key="5">
    <source>
        <dbReference type="ARBA" id="ARBA00022679"/>
    </source>
</evidence>
<evidence type="ECO:0000256" key="1">
    <source>
        <dbReference type="ARBA" id="ARBA00004141"/>
    </source>
</evidence>
<dbReference type="RefSeq" id="WP_128200121.1">
    <property type="nucleotide sequence ID" value="NZ_SACT01000008.1"/>
</dbReference>
<evidence type="ECO:0000313" key="10">
    <source>
        <dbReference type="EMBL" id="RVT49370.1"/>
    </source>
</evidence>
<dbReference type="AlphaFoldDB" id="A0A3S2U6N9"/>
<keyword evidence="5 10" id="KW-0808">Transferase</keyword>
<reference evidence="10 11" key="1">
    <citation type="submission" date="2019-01" db="EMBL/GenBank/DDBJ databases">
        <authorList>
            <person name="Chen W.-M."/>
        </authorList>
    </citation>
    <scope>NUCLEOTIDE SEQUENCE [LARGE SCALE GENOMIC DNA]</scope>
    <source>
        <strain evidence="10 11">ICH-3</strain>
    </source>
</reference>
<dbReference type="Proteomes" id="UP000288178">
    <property type="component" value="Unassembled WGS sequence"/>
</dbReference>
<name>A0A3S2U6N9_9BURK</name>
<keyword evidence="7 9" id="KW-1133">Transmembrane helix</keyword>
<dbReference type="GO" id="GO:0004659">
    <property type="term" value="F:prenyltransferase activity"/>
    <property type="evidence" value="ECO:0007669"/>
    <property type="project" value="InterPro"/>
</dbReference>
<dbReference type="GO" id="GO:0009234">
    <property type="term" value="P:menaquinone biosynthetic process"/>
    <property type="evidence" value="ECO:0007669"/>
    <property type="project" value="UniProtKB-UniPathway"/>
</dbReference>
<accession>A0A3S2U6N9</accession>
<evidence type="ECO:0000313" key="11">
    <source>
        <dbReference type="Proteomes" id="UP000288178"/>
    </source>
</evidence>
<feature type="transmembrane region" description="Helical" evidence="9">
    <location>
        <begin position="37"/>
        <end position="56"/>
    </location>
</feature>
<comment type="pathway">
    <text evidence="2">Quinol/quinone metabolism; menaquinone biosynthesis.</text>
</comment>
<evidence type="ECO:0000256" key="2">
    <source>
        <dbReference type="ARBA" id="ARBA00004863"/>
    </source>
</evidence>
<dbReference type="EMBL" id="SACT01000008">
    <property type="protein sequence ID" value="RVT49370.1"/>
    <property type="molecule type" value="Genomic_DNA"/>
</dbReference>
<keyword evidence="8 9" id="KW-0472">Membrane</keyword>
<sequence>MPPMLGAMRLPFLLLAVVCVALGAAVAAPPRDGLVLLLVTVGALAAHAAVNLLNEWHDFRSGLDLRTTRTPFSGGSGALPAQPQAAAGVLALGVLLMALCGGIGLWLLQRSPGLLPYGVVGLALVVGYTPWITHRPWLCLLAPGLGFGPLMTAGTAVALNGAASAGALLVSLMPMALASGLLLLNQFPDVDADRTVGRRHLPMLRGRAWAARLLAGLFVVAYAAPVAGVLAGVLPAGVLLCGLTVPLALVVARGAHRHADDIPALLPTMARNVALTLATPLLAALGLWWMPA</sequence>
<keyword evidence="3" id="KW-0474">Menaquinone biosynthesis</keyword>
<evidence type="ECO:0000256" key="3">
    <source>
        <dbReference type="ARBA" id="ARBA00022428"/>
    </source>
</evidence>
<evidence type="ECO:0000256" key="8">
    <source>
        <dbReference type="ARBA" id="ARBA00023136"/>
    </source>
</evidence>
<dbReference type="Pfam" id="PF01040">
    <property type="entry name" value="UbiA"/>
    <property type="match status" value="1"/>
</dbReference>
<evidence type="ECO:0000256" key="7">
    <source>
        <dbReference type="ARBA" id="ARBA00022989"/>
    </source>
</evidence>
<feature type="transmembrane region" description="Helical" evidence="9">
    <location>
        <begin position="85"/>
        <end position="108"/>
    </location>
</feature>
<feature type="transmembrane region" description="Helical" evidence="9">
    <location>
        <begin position="206"/>
        <end position="224"/>
    </location>
</feature>
<protein>
    <submittedName>
        <fullName evidence="10">Prenyltransferase</fullName>
    </submittedName>
</protein>
<organism evidence="10 11">
    <name type="scientific">Rubrivivax albus</name>
    <dbReference type="NCBI Taxonomy" id="2499835"/>
    <lineage>
        <taxon>Bacteria</taxon>
        <taxon>Pseudomonadati</taxon>
        <taxon>Pseudomonadota</taxon>
        <taxon>Betaproteobacteria</taxon>
        <taxon>Burkholderiales</taxon>
        <taxon>Sphaerotilaceae</taxon>
        <taxon>Rubrivivax</taxon>
    </lineage>
</organism>
<dbReference type="Gene3D" id="1.10.357.140">
    <property type="entry name" value="UbiA prenyltransferase"/>
    <property type="match status" value="1"/>
</dbReference>
<dbReference type="GO" id="GO:0042371">
    <property type="term" value="P:vitamin K biosynthetic process"/>
    <property type="evidence" value="ECO:0007669"/>
    <property type="project" value="TreeGrafter"/>
</dbReference>
<feature type="transmembrane region" description="Helical" evidence="9">
    <location>
        <begin position="273"/>
        <end position="290"/>
    </location>
</feature>
<dbReference type="PANTHER" id="PTHR13929">
    <property type="entry name" value="1,4-DIHYDROXY-2-NAPHTHOATE OCTAPRENYLTRANSFERASE"/>
    <property type="match status" value="1"/>
</dbReference>
<dbReference type="CDD" id="cd13962">
    <property type="entry name" value="PT_UbiA_UBIAD1"/>
    <property type="match status" value="1"/>
</dbReference>
<dbReference type="InterPro" id="IPR026046">
    <property type="entry name" value="UBIAD1"/>
</dbReference>
<dbReference type="UniPathway" id="UPA00079"/>
<feature type="transmembrane region" description="Helical" evidence="9">
    <location>
        <begin position="114"/>
        <end position="131"/>
    </location>
</feature>
<evidence type="ECO:0000256" key="9">
    <source>
        <dbReference type="SAM" id="Phobius"/>
    </source>
</evidence>
<dbReference type="InterPro" id="IPR044878">
    <property type="entry name" value="UbiA_sf"/>
</dbReference>
<comment type="caution">
    <text evidence="10">The sequence shown here is derived from an EMBL/GenBank/DDBJ whole genome shotgun (WGS) entry which is preliminary data.</text>
</comment>
<evidence type="ECO:0000256" key="6">
    <source>
        <dbReference type="ARBA" id="ARBA00022692"/>
    </source>
</evidence>
<feature type="transmembrane region" description="Helical" evidence="9">
    <location>
        <begin position="230"/>
        <end position="252"/>
    </location>
</feature>
<evidence type="ECO:0000256" key="4">
    <source>
        <dbReference type="ARBA" id="ARBA00022475"/>
    </source>
</evidence>
<dbReference type="OrthoDB" id="3344514at2"/>
<proteinExistence type="predicted"/>
<comment type="subcellular location">
    <subcellularLocation>
        <location evidence="1">Membrane</location>
        <topology evidence="1">Multi-pass membrane protein</topology>
    </subcellularLocation>
</comment>
<dbReference type="PANTHER" id="PTHR13929:SF0">
    <property type="entry name" value="UBIA PRENYLTRANSFERASE DOMAIN-CONTAINING PROTEIN 1"/>
    <property type="match status" value="1"/>
</dbReference>
<keyword evidence="4" id="KW-1003">Cell membrane</keyword>